<dbReference type="PANTHER" id="PTHR11795">
    <property type="entry name" value="BRANCHED-CHAIN AMINO ACID TRANSPORT SYSTEM PERMEASE PROTEIN LIVH"/>
    <property type="match status" value="1"/>
</dbReference>
<name>A0ABV6VB93_9ACTN</name>
<dbReference type="CDD" id="cd06582">
    <property type="entry name" value="TM_PBP1_LivH_like"/>
    <property type="match status" value="1"/>
</dbReference>
<accession>A0ABV6VB93</accession>
<dbReference type="PANTHER" id="PTHR11795:SF445">
    <property type="entry name" value="AMINO ACID ABC TRANSPORTER PERMEASE PROTEIN"/>
    <property type="match status" value="1"/>
</dbReference>
<dbReference type="Proteomes" id="UP001592582">
    <property type="component" value="Unassembled WGS sequence"/>
</dbReference>
<keyword evidence="2" id="KW-1185">Reference proteome</keyword>
<gene>
    <name evidence="1" type="ORF">ACEZDG_16720</name>
</gene>
<sequence length="292" mass="30041">MLQNLANGLTLGMVYALFAVSFSLLFGVLDILNLAQVSIFTLGAYLTLACARLSVPLPVAAVIAMLGCGLAGVALDQALLRRLRGRPAAGLQTLVAAIGAGTVLDALMLGWMGPDPQTFPSHWLPQHTYHPTAGVTITLAQLLCAAVALAVMAVLALALARTPWGRRVRAVAENSTAARVSGVNVEGTYRSTVFLSSLLGGLAGLLFVLQFNSITPDLGHSVEIKGLAAIILGGMTSAVGSAIGGILLGLAEVATIVAFGAEWKDLASFAVILAVLALRPRGLLGARLAREA</sequence>
<organism evidence="1 2">
    <name type="scientific">Streptacidiphilus alkalitolerans</name>
    <dbReference type="NCBI Taxonomy" id="3342712"/>
    <lineage>
        <taxon>Bacteria</taxon>
        <taxon>Bacillati</taxon>
        <taxon>Actinomycetota</taxon>
        <taxon>Actinomycetes</taxon>
        <taxon>Kitasatosporales</taxon>
        <taxon>Streptomycetaceae</taxon>
        <taxon>Streptacidiphilus</taxon>
    </lineage>
</organism>
<comment type="caution">
    <text evidence="1">The sequence shown here is derived from an EMBL/GenBank/DDBJ whole genome shotgun (WGS) entry which is preliminary data.</text>
</comment>
<dbReference type="EMBL" id="JBHEZX010000006">
    <property type="protein sequence ID" value="MFC1410908.1"/>
    <property type="molecule type" value="Genomic_DNA"/>
</dbReference>
<dbReference type="InterPro" id="IPR052157">
    <property type="entry name" value="BCAA_transport_permease"/>
</dbReference>
<reference evidence="1 2" key="1">
    <citation type="submission" date="2024-09" db="EMBL/GenBank/DDBJ databases">
        <authorList>
            <person name="Lee S.D."/>
        </authorList>
    </citation>
    <scope>NUCLEOTIDE SEQUENCE [LARGE SCALE GENOMIC DNA]</scope>
    <source>
        <strain evidence="1 2">N1-1</strain>
    </source>
</reference>
<dbReference type="Pfam" id="PF02653">
    <property type="entry name" value="BPD_transp_2"/>
    <property type="match status" value="1"/>
</dbReference>
<dbReference type="InterPro" id="IPR001851">
    <property type="entry name" value="ABC_transp_permease"/>
</dbReference>
<evidence type="ECO:0000313" key="2">
    <source>
        <dbReference type="Proteomes" id="UP001592582"/>
    </source>
</evidence>
<protein>
    <submittedName>
        <fullName evidence="1">Branched-chain amino acid ABC transporter permease</fullName>
    </submittedName>
</protein>
<proteinExistence type="predicted"/>
<evidence type="ECO:0000313" key="1">
    <source>
        <dbReference type="EMBL" id="MFC1410908.1"/>
    </source>
</evidence>